<proteinExistence type="predicted"/>
<protein>
    <submittedName>
        <fullName evidence="1">Uncharacterized protein</fullName>
    </submittedName>
</protein>
<reference evidence="1 2" key="1">
    <citation type="journal article" date="2018" name="Front. Plant Sci.">
        <title>Red Clover (Trifolium pratense) and Zigzag Clover (T. medium) - A Picture of Genomic Similarities and Differences.</title>
        <authorList>
            <person name="Dluhosova J."/>
            <person name="Istvanek J."/>
            <person name="Nedelnik J."/>
            <person name="Repkova J."/>
        </authorList>
    </citation>
    <scope>NUCLEOTIDE SEQUENCE [LARGE SCALE GENOMIC DNA]</scope>
    <source>
        <strain evidence="2">cv. 10/8</strain>
        <tissue evidence="1">Leaf</tissue>
    </source>
</reference>
<dbReference type="AlphaFoldDB" id="A0A392T1W2"/>
<comment type="caution">
    <text evidence="1">The sequence shown here is derived from an EMBL/GenBank/DDBJ whole genome shotgun (WGS) entry which is preliminary data.</text>
</comment>
<keyword evidence="2" id="KW-1185">Reference proteome</keyword>
<evidence type="ECO:0000313" key="1">
    <source>
        <dbReference type="EMBL" id="MCI54367.1"/>
    </source>
</evidence>
<dbReference type="EMBL" id="LXQA010478114">
    <property type="protein sequence ID" value="MCI54367.1"/>
    <property type="molecule type" value="Genomic_DNA"/>
</dbReference>
<dbReference type="Proteomes" id="UP000265520">
    <property type="component" value="Unassembled WGS sequence"/>
</dbReference>
<evidence type="ECO:0000313" key="2">
    <source>
        <dbReference type="Proteomes" id="UP000265520"/>
    </source>
</evidence>
<sequence length="37" mass="4240">MAAYNYNTVMMTDWPLLPYGQVLITAIQKYDEASKQA</sequence>
<name>A0A392T1W2_9FABA</name>
<feature type="non-terminal residue" evidence="1">
    <location>
        <position position="37"/>
    </location>
</feature>
<organism evidence="1 2">
    <name type="scientific">Trifolium medium</name>
    <dbReference type="NCBI Taxonomy" id="97028"/>
    <lineage>
        <taxon>Eukaryota</taxon>
        <taxon>Viridiplantae</taxon>
        <taxon>Streptophyta</taxon>
        <taxon>Embryophyta</taxon>
        <taxon>Tracheophyta</taxon>
        <taxon>Spermatophyta</taxon>
        <taxon>Magnoliopsida</taxon>
        <taxon>eudicotyledons</taxon>
        <taxon>Gunneridae</taxon>
        <taxon>Pentapetalae</taxon>
        <taxon>rosids</taxon>
        <taxon>fabids</taxon>
        <taxon>Fabales</taxon>
        <taxon>Fabaceae</taxon>
        <taxon>Papilionoideae</taxon>
        <taxon>50 kb inversion clade</taxon>
        <taxon>NPAAA clade</taxon>
        <taxon>Hologalegina</taxon>
        <taxon>IRL clade</taxon>
        <taxon>Trifolieae</taxon>
        <taxon>Trifolium</taxon>
    </lineage>
</organism>
<accession>A0A392T1W2</accession>